<keyword evidence="2" id="KW-1185">Reference proteome</keyword>
<dbReference type="PANTHER" id="PTHR35871:SF1">
    <property type="entry name" value="CXC1-LIKE CYSTEINE CLUSTER ASSOCIATED WITH KDZ TRANSPOSASES DOMAIN-CONTAINING PROTEIN"/>
    <property type="match status" value="1"/>
</dbReference>
<dbReference type="EMBL" id="KN825684">
    <property type="protein sequence ID" value="KIK82067.1"/>
    <property type="molecule type" value="Genomic_DNA"/>
</dbReference>
<name>A0A0D0CH89_9AGAM</name>
<gene>
    <name evidence="1" type="ORF">PAXRUDRAFT_154615</name>
</gene>
<dbReference type="InParanoid" id="A0A0D0CH89"/>
<dbReference type="HOGENOM" id="CLU_005726_2_2_1"/>
<organism evidence="1 2">
    <name type="scientific">Paxillus rubicundulus Ve08.2h10</name>
    <dbReference type="NCBI Taxonomy" id="930991"/>
    <lineage>
        <taxon>Eukaryota</taxon>
        <taxon>Fungi</taxon>
        <taxon>Dikarya</taxon>
        <taxon>Basidiomycota</taxon>
        <taxon>Agaricomycotina</taxon>
        <taxon>Agaricomycetes</taxon>
        <taxon>Agaricomycetidae</taxon>
        <taxon>Boletales</taxon>
        <taxon>Paxilineae</taxon>
        <taxon>Paxillaceae</taxon>
        <taxon>Paxillus</taxon>
    </lineage>
</organism>
<evidence type="ECO:0000313" key="2">
    <source>
        <dbReference type="Proteomes" id="UP000054538"/>
    </source>
</evidence>
<reference evidence="1 2" key="1">
    <citation type="submission" date="2014-04" db="EMBL/GenBank/DDBJ databases">
        <authorList>
            <consortium name="DOE Joint Genome Institute"/>
            <person name="Kuo A."/>
            <person name="Kohler A."/>
            <person name="Jargeat P."/>
            <person name="Nagy L.G."/>
            <person name="Floudas D."/>
            <person name="Copeland A."/>
            <person name="Barry K.W."/>
            <person name="Cichocki N."/>
            <person name="Veneault-Fourrey C."/>
            <person name="LaButti K."/>
            <person name="Lindquist E.A."/>
            <person name="Lipzen A."/>
            <person name="Lundell T."/>
            <person name="Morin E."/>
            <person name="Murat C."/>
            <person name="Sun H."/>
            <person name="Tunlid A."/>
            <person name="Henrissat B."/>
            <person name="Grigoriev I.V."/>
            <person name="Hibbett D.S."/>
            <person name="Martin F."/>
            <person name="Nordberg H.P."/>
            <person name="Cantor M.N."/>
            <person name="Hua S.X."/>
        </authorList>
    </citation>
    <scope>NUCLEOTIDE SEQUENCE [LARGE SCALE GENOMIC DNA]</scope>
    <source>
        <strain evidence="1 2">Ve08.2h10</strain>
    </source>
</reference>
<sequence length="188" mass="21767">MHHFRKANVSCIEDKSLAADIKTDLQSLGKYIQGQDIVDYLKDPDIQMKHGFTKSTSLAIAQQWMENLGYHWRKEPKGQYSDGHECKDVVKYIQTVFLPAWTNFESKMQNWLVDNLCTRVDRGGSSGELEGRKVVVWFHDESMFYVNDHRKLHWVHCFEEAVPQPKGEGASLMVAHFVLADYGWLMAE</sequence>
<proteinExistence type="predicted"/>
<dbReference type="SUPFAM" id="SSF143477">
    <property type="entry name" value="TM1622-like"/>
    <property type="match status" value="1"/>
</dbReference>
<dbReference type="InterPro" id="IPR035951">
    <property type="entry name" value="TM1622-like_sf"/>
</dbReference>
<protein>
    <submittedName>
        <fullName evidence="1">Uncharacterized protein</fullName>
    </submittedName>
</protein>
<accession>A0A0D0CH89</accession>
<dbReference type="PANTHER" id="PTHR35871">
    <property type="entry name" value="EXPRESSED PROTEIN"/>
    <property type="match status" value="1"/>
</dbReference>
<dbReference type="OrthoDB" id="6511194at2759"/>
<evidence type="ECO:0000313" key="1">
    <source>
        <dbReference type="EMBL" id="KIK82067.1"/>
    </source>
</evidence>
<dbReference type="Proteomes" id="UP000054538">
    <property type="component" value="Unassembled WGS sequence"/>
</dbReference>
<dbReference type="AlphaFoldDB" id="A0A0D0CH89"/>
<reference evidence="2" key="2">
    <citation type="submission" date="2015-01" db="EMBL/GenBank/DDBJ databases">
        <title>Evolutionary Origins and Diversification of the Mycorrhizal Mutualists.</title>
        <authorList>
            <consortium name="DOE Joint Genome Institute"/>
            <consortium name="Mycorrhizal Genomics Consortium"/>
            <person name="Kohler A."/>
            <person name="Kuo A."/>
            <person name="Nagy L.G."/>
            <person name="Floudas D."/>
            <person name="Copeland A."/>
            <person name="Barry K.W."/>
            <person name="Cichocki N."/>
            <person name="Veneault-Fourrey C."/>
            <person name="LaButti K."/>
            <person name="Lindquist E.A."/>
            <person name="Lipzen A."/>
            <person name="Lundell T."/>
            <person name="Morin E."/>
            <person name="Murat C."/>
            <person name="Riley R."/>
            <person name="Ohm R."/>
            <person name="Sun H."/>
            <person name="Tunlid A."/>
            <person name="Henrissat B."/>
            <person name="Grigoriev I.V."/>
            <person name="Hibbett D.S."/>
            <person name="Martin F."/>
        </authorList>
    </citation>
    <scope>NUCLEOTIDE SEQUENCE [LARGE SCALE GENOMIC DNA]</scope>
    <source>
        <strain evidence="2">Ve08.2h10</strain>
    </source>
</reference>